<evidence type="ECO:0000313" key="5">
    <source>
        <dbReference type="Proteomes" id="UP001201812"/>
    </source>
</evidence>
<feature type="disulfide bond" evidence="1">
    <location>
        <begin position="143"/>
        <end position="177"/>
    </location>
</feature>
<dbReference type="Proteomes" id="UP001201812">
    <property type="component" value="Unassembled WGS sequence"/>
</dbReference>
<evidence type="ECO:0000259" key="3">
    <source>
        <dbReference type="PROSITE" id="PS51670"/>
    </source>
</evidence>
<dbReference type="EMBL" id="JAKKPZ010000153">
    <property type="protein sequence ID" value="KAI1700192.1"/>
    <property type="molecule type" value="Genomic_DNA"/>
</dbReference>
<protein>
    <submittedName>
        <fullName evidence="4">ShK domain-like domain-containing protein</fullName>
    </submittedName>
</protein>
<dbReference type="PANTHER" id="PTHR21724:SF109">
    <property type="entry name" value="SHKT DOMAIN-CONTAINING PROTEIN"/>
    <property type="match status" value="1"/>
</dbReference>
<evidence type="ECO:0000256" key="1">
    <source>
        <dbReference type="PROSITE-ProRule" id="PRU01005"/>
    </source>
</evidence>
<dbReference type="Gene3D" id="1.10.10.1870">
    <property type="entry name" value="ShTK domain-like"/>
    <property type="match status" value="1"/>
</dbReference>
<comment type="caution">
    <text evidence="4">The sequence shown here is derived from an EMBL/GenBank/DDBJ whole genome shotgun (WGS) entry which is preliminary data.</text>
</comment>
<comment type="caution">
    <text evidence="1">Lacks conserved residue(s) required for the propagation of feature annotation.</text>
</comment>
<feature type="region of interest" description="Disordered" evidence="2">
    <location>
        <begin position="250"/>
        <end position="274"/>
    </location>
</feature>
<dbReference type="InterPro" id="IPR003582">
    <property type="entry name" value="ShKT_dom"/>
</dbReference>
<feature type="domain" description="ShKT" evidence="3">
    <location>
        <begin position="95"/>
        <end position="130"/>
    </location>
</feature>
<evidence type="ECO:0000313" key="4">
    <source>
        <dbReference type="EMBL" id="KAI1700192.1"/>
    </source>
</evidence>
<proteinExistence type="predicted"/>
<name>A0AAD4MN91_9BILA</name>
<keyword evidence="5" id="KW-1185">Reference proteome</keyword>
<dbReference type="SMART" id="SM00254">
    <property type="entry name" value="ShKT"/>
    <property type="match status" value="2"/>
</dbReference>
<accession>A0AAD4MN91</accession>
<dbReference type="PROSITE" id="PS51670">
    <property type="entry name" value="SHKT"/>
    <property type="match status" value="2"/>
</dbReference>
<reference evidence="4" key="1">
    <citation type="submission" date="2022-01" db="EMBL/GenBank/DDBJ databases">
        <title>Genome Sequence Resource for Two Populations of Ditylenchus destructor, the Migratory Endoparasitic Phytonematode.</title>
        <authorList>
            <person name="Zhang H."/>
            <person name="Lin R."/>
            <person name="Xie B."/>
        </authorList>
    </citation>
    <scope>NUCLEOTIDE SEQUENCE</scope>
    <source>
        <strain evidence="4">BazhouSP</strain>
    </source>
</reference>
<organism evidence="4 5">
    <name type="scientific">Ditylenchus destructor</name>
    <dbReference type="NCBI Taxonomy" id="166010"/>
    <lineage>
        <taxon>Eukaryota</taxon>
        <taxon>Metazoa</taxon>
        <taxon>Ecdysozoa</taxon>
        <taxon>Nematoda</taxon>
        <taxon>Chromadorea</taxon>
        <taxon>Rhabditida</taxon>
        <taxon>Tylenchina</taxon>
        <taxon>Tylenchomorpha</taxon>
        <taxon>Sphaerularioidea</taxon>
        <taxon>Anguinidae</taxon>
        <taxon>Anguininae</taxon>
        <taxon>Ditylenchus</taxon>
    </lineage>
</organism>
<feature type="domain" description="ShKT" evidence="3">
    <location>
        <begin position="143"/>
        <end position="177"/>
    </location>
</feature>
<sequence length="349" mass="38539">MILLILSTDNFAKAAIDKTDGPCIKNEVIQNNAGVCQDDPAFNINNKCAIDLGTGTKRKIDEFPDDKCKLPANGINAGHCKYTCATCCLLPEHECEDDKSPMLPCKKENCQNEQMKKYMEVSCRATCGWCNAPLPPDPRYPGCVDKLSSCGPWRKYCSDPNYKAELKKNCARTCNYCEEVSTGAGTGTGTGVTTVPPVQPPETPVIERVDTADNCEENIDLCDNDIYGSIMMKCCPETCIGTETVSEEECEDQNDNGNGRDLPDEGIRDTDDSSPGRFITWTIHHLDDSSPGRFITCDDSSPGAIHHLDDSSLGRFITWTIHHLERFITYCEKLSLHSVWNQSTSIIPV</sequence>
<dbReference type="Pfam" id="PF01549">
    <property type="entry name" value="ShK"/>
    <property type="match status" value="3"/>
</dbReference>
<gene>
    <name evidence="4" type="ORF">DdX_16860</name>
</gene>
<feature type="compositionally biased region" description="Basic and acidic residues" evidence="2">
    <location>
        <begin position="261"/>
        <end position="271"/>
    </location>
</feature>
<dbReference type="AlphaFoldDB" id="A0AAD4MN91"/>
<evidence type="ECO:0000256" key="2">
    <source>
        <dbReference type="SAM" id="MobiDB-lite"/>
    </source>
</evidence>
<dbReference type="PANTHER" id="PTHR21724">
    <property type="entry name" value="SHKT DOMAIN-CONTAINING PROTEIN"/>
    <property type="match status" value="1"/>
</dbReference>
<keyword evidence="1" id="KW-1015">Disulfide bond</keyword>